<dbReference type="KEGG" id="senf:GJR95_41035"/>
<evidence type="ECO:0000256" key="1">
    <source>
        <dbReference type="SAM" id="Phobius"/>
    </source>
</evidence>
<keyword evidence="1" id="KW-0472">Membrane</keyword>
<feature type="transmembrane region" description="Helical" evidence="1">
    <location>
        <begin position="86"/>
        <end position="106"/>
    </location>
</feature>
<organism evidence="2 3">
    <name type="scientific">Spirosoma endbachense</name>
    <dbReference type="NCBI Taxonomy" id="2666025"/>
    <lineage>
        <taxon>Bacteria</taxon>
        <taxon>Pseudomonadati</taxon>
        <taxon>Bacteroidota</taxon>
        <taxon>Cytophagia</taxon>
        <taxon>Cytophagales</taxon>
        <taxon>Cytophagaceae</taxon>
        <taxon>Spirosoma</taxon>
    </lineage>
</organism>
<evidence type="ECO:0000313" key="2">
    <source>
        <dbReference type="EMBL" id="QHW01030.1"/>
    </source>
</evidence>
<gene>
    <name evidence="2" type="ORF">GJR95_41035</name>
</gene>
<keyword evidence="3" id="KW-1185">Reference proteome</keyword>
<dbReference type="AlphaFoldDB" id="A0A6P1WAN1"/>
<dbReference type="EMBL" id="CP045997">
    <property type="protein sequence ID" value="QHW01030.1"/>
    <property type="molecule type" value="Genomic_DNA"/>
</dbReference>
<name>A0A6P1WAN1_9BACT</name>
<feature type="transmembrane region" description="Helical" evidence="1">
    <location>
        <begin position="118"/>
        <end position="137"/>
    </location>
</feature>
<protein>
    <submittedName>
        <fullName evidence="2">Uncharacterized protein</fullName>
    </submittedName>
</protein>
<feature type="transmembrane region" description="Helical" evidence="1">
    <location>
        <begin position="45"/>
        <end position="65"/>
    </location>
</feature>
<evidence type="ECO:0000313" key="3">
    <source>
        <dbReference type="Proteomes" id="UP000464577"/>
    </source>
</evidence>
<dbReference type="Proteomes" id="UP000464577">
    <property type="component" value="Chromosome"/>
</dbReference>
<reference evidence="2 3" key="1">
    <citation type="submission" date="2019-11" db="EMBL/GenBank/DDBJ databases">
        <title>Spirosoma endbachense sp. nov., isolated from a natural salt meadow.</title>
        <authorList>
            <person name="Rojas J."/>
            <person name="Ambika Manirajan B."/>
            <person name="Ratering S."/>
            <person name="Suarez C."/>
            <person name="Geissler-Plaum R."/>
            <person name="Schnell S."/>
        </authorList>
    </citation>
    <scope>NUCLEOTIDE SEQUENCE [LARGE SCALE GENOMIC DNA]</scope>
    <source>
        <strain evidence="2 3">I-24</strain>
    </source>
</reference>
<dbReference type="RefSeq" id="WP_162391423.1">
    <property type="nucleotide sequence ID" value="NZ_CP045997.1"/>
</dbReference>
<feature type="transmembrane region" description="Helical" evidence="1">
    <location>
        <begin position="7"/>
        <end position="25"/>
    </location>
</feature>
<proteinExistence type="predicted"/>
<keyword evidence="1" id="KW-1133">Transmembrane helix</keyword>
<accession>A0A6P1WAN1</accession>
<keyword evidence="1" id="KW-0812">Transmembrane</keyword>
<sequence>MSSSIKFLLPVIALVIGFIMFWYLVPKSPSFGMFSGTDEVNLMRFALSFLTTIIGVVLGSFYRNLRALQATGKNTIEKPLVFLSEMTRSIDLWLGLVGAPIVYALLLQSTGSMTLPGLLVIALENGFCCLVIINGFVSQTETKVKDSAQPSEGKKSTDA</sequence>